<evidence type="ECO:0000256" key="4">
    <source>
        <dbReference type="ARBA" id="ARBA00037918"/>
    </source>
</evidence>
<evidence type="ECO:0000259" key="8">
    <source>
        <dbReference type="Pfam" id="PF00465"/>
    </source>
</evidence>
<dbReference type="InterPro" id="IPR001670">
    <property type="entry name" value="ADH_Fe/GldA"/>
</dbReference>
<dbReference type="Gene3D" id="1.20.1090.10">
    <property type="entry name" value="Dehydroquinate synthase-like - alpha domain"/>
    <property type="match status" value="1"/>
</dbReference>
<evidence type="ECO:0000256" key="3">
    <source>
        <dbReference type="ARBA" id="ARBA00023027"/>
    </source>
</evidence>
<feature type="domain" description="Alcohol dehydrogenase iron-type/glycerol dehydrogenase GldA" evidence="8">
    <location>
        <begin position="8"/>
        <end position="151"/>
    </location>
</feature>
<dbReference type="Gene3D" id="3.40.50.1970">
    <property type="match status" value="1"/>
</dbReference>
<sequence>MIRIFGSPSRYIQGPGALDGLARIAAGYGPRTVIVADQAVLDLFGERLAAQFERPVPMLAFAGEITHAAIAALTAEAAPHDPDLVIAIGGGKALDAGKGVAVQLDRPMVTVPTIASNDAPTSGAIAVYDERHVMIAVDRMRRNPEAVVVDTAVIAQAPARFLRWGIGDALAKKFEADGCAAGTGVTPFGTRPLLTAGAIAEACYRTLRAHAVTALADVERHAVTEAVEMVVEASVLMSGLGFENGGLSIAHSMTRGLVLARGASAAPHGEQVAYGLLVQLAAEGRDDAELHDIAGFIRGIGLPGSLSDLGMADPTADEIAEIARLTMTAPHTANLAVPVTAASLVDAMRRIETLDAGTAA</sequence>
<comment type="pathway">
    <text evidence="4">Polyol metabolism; glycerol fermentation; glycerone phosphate from glycerol (oxidative route): step 1/2.</text>
</comment>
<dbReference type="RefSeq" id="WP_180280217.1">
    <property type="nucleotide sequence ID" value="NZ_JABFDB010000001.1"/>
</dbReference>
<keyword evidence="2" id="KW-0560">Oxidoreductase</keyword>
<dbReference type="NCBIfam" id="NF006941">
    <property type="entry name" value="PRK09423.1"/>
    <property type="match status" value="1"/>
</dbReference>
<protein>
    <recommendedName>
        <fullName evidence="6">Glycerol dehydrogenase</fullName>
        <ecNumber evidence="5">1.1.1.6</ecNumber>
    </recommendedName>
</protein>
<dbReference type="PANTHER" id="PTHR43616:SF5">
    <property type="entry name" value="GLYCEROL DEHYDROGENASE 1"/>
    <property type="match status" value="1"/>
</dbReference>
<evidence type="ECO:0000256" key="1">
    <source>
        <dbReference type="ARBA" id="ARBA00022723"/>
    </source>
</evidence>
<comment type="caution">
    <text evidence="9">The sequence shown here is derived from an EMBL/GenBank/DDBJ whole genome shotgun (WGS) entry which is preliminary data.</text>
</comment>
<evidence type="ECO:0000256" key="6">
    <source>
        <dbReference type="ARBA" id="ARBA00040132"/>
    </source>
</evidence>
<comment type="catalytic activity">
    <reaction evidence="7">
        <text>glycerol + NAD(+) = dihydroxyacetone + NADH + H(+)</text>
        <dbReference type="Rhea" id="RHEA:13769"/>
        <dbReference type="ChEBI" id="CHEBI:15378"/>
        <dbReference type="ChEBI" id="CHEBI:16016"/>
        <dbReference type="ChEBI" id="CHEBI:17754"/>
        <dbReference type="ChEBI" id="CHEBI:57540"/>
        <dbReference type="ChEBI" id="CHEBI:57945"/>
        <dbReference type="EC" id="1.1.1.6"/>
    </reaction>
</comment>
<name>A0ABX2T2E7_9PROT</name>
<dbReference type="PANTHER" id="PTHR43616">
    <property type="entry name" value="GLYCEROL DEHYDROGENASE"/>
    <property type="match status" value="1"/>
</dbReference>
<reference evidence="9 10" key="1">
    <citation type="submission" date="2020-05" db="EMBL/GenBank/DDBJ databases">
        <title>Azospirillum oleiclasticum sp. nov, a nitrogen-fixing and heavy crude oil-emulsifying bacterium isolated from the crude oil of Yumen Oilfield.</title>
        <authorList>
            <person name="Wu D."/>
            <person name="Cai M."/>
            <person name="Zhang X."/>
        </authorList>
    </citation>
    <scope>NUCLEOTIDE SEQUENCE [LARGE SCALE GENOMIC DNA]</scope>
    <source>
        <strain evidence="9 10">ROY-1-1-2</strain>
    </source>
</reference>
<evidence type="ECO:0000313" key="9">
    <source>
        <dbReference type="EMBL" id="NYZ18476.1"/>
    </source>
</evidence>
<organism evidence="9 10">
    <name type="scientific">Azospirillum oleiclasticum</name>
    <dbReference type="NCBI Taxonomy" id="2735135"/>
    <lineage>
        <taxon>Bacteria</taxon>
        <taxon>Pseudomonadati</taxon>
        <taxon>Pseudomonadota</taxon>
        <taxon>Alphaproteobacteria</taxon>
        <taxon>Rhodospirillales</taxon>
        <taxon>Azospirillaceae</taxon>
        <taxon>Azospirillum</taxon>
    </lineage>
</organism>
<dbReference type="Proteomes" id="UP000584642">
    <property type="component" value="Unassembled WGS sequence"/>
</dbReference>
<gene>
    <name evidence="9" type="ORF">HND93_02025</name>
</gene>
<dbReference type="Pfam" id="PF00465">
    <property type="entry name" value="Fe-ADH"/>
    <property type="match status" value="1"/>
</dbReference>
<accession>A0ABX2T2E7</accession>
<keyword evidence="3" id="KW-0520">NAD</keyword>
<keyword evidence="1" id="KW-0479">Metal-binding</keyword>
<evidence type="ECO:0000256" key="2">
    <source>
        <dbReference type="ARBA" id="ARBA00023002"/>
    </source>
</evidence>
<evidence type="ECO:0000256" key="7">
    <source>
        <dbReference type="ARBA" id="ARBA00049006"/>
    </source>
</evidence>
<dbReference type="PIRSF" id="PIRSF000112">
    <property type="entry name" value="Glycerol_dehydrogenase"/>
    <property type="match status" value="1"/>
</dbReference>
<dbReference type="InterPro" id="IPR016205">
    <property type="entry name" value="Glycerol_DH"/>
</dbReference>
<proteinExistence type="predicted"/>
<evidence type="ECO:0000256" key="5">
    <source>
        <dbReference type="ARBA" id="ARBA00039147"/>
    </source>
</evidence>
<dbReference type="CDD" id="cd08170">
    <property type="entry name" value="GlyDH"/>
    <property type="match status" value="1"/>
</dbReference>
<dbReference type="EMBL" id="JABFDB010000001">
    <property type="protein sequence ID" value="NYZ18476.1"/>
    <property type="molecule type" value="Genomic_DNA"/>
</dbReference>
<keyword evidence="10" id="KW-1185">Reference proteome</keyword>
<dbReference type="EC" id="1.1.1.6" evidence="5"/>
<dbReference type="SUPFAM" id="SSF56796">
    <property type="entry name" value="Dehydroquinate synthase-like"/>
    <property type="match status" value="1"/>
</dbReference>
<evidence type="ECO:0000313" key="10">
    <source>
        <dbReference type="Proteomes" id="UP000584642"/>
    </source>
</evidence>